<dbReference type="RefSeq" id="XP_068080340.2">
    <property type="nucleotide sequence ID" value="XM_068224239.2"/>
</dbReference>
<evidence type="ECO:0000313" key="2">
    <source>
        <dbReference type="RefSeq" id="XP_068080340.2"/>
    </source>
</evidence>
<evidence type="ECO:0000313" key="1">
    <source>
        <dbReference type="Proteomes" id="UP000000437"/>
    </source>
</evidence>
<reference evidence="2" key="1">
    <citation type="submission" date="2025-08" db="UniProtKB">
        <authorList>
            <consortium name="RefSeq"/>
        </authorList>
    </citation>
    <scope>IDENTIFICATION</scope>
    <source>
        <strain evidence="2">Tuebingen</strain>
        <tissue evidence="2">Fibroblasts and whole tissue</tissue>
    </source>
</reference>
<sequence length="250" mass="27155">MALFIFITFQLLLEVVQQASTENATSFSESVSVTATGLAVVTSLPLTPENDTYTMTITETSKASTDLAITSSAEVMTDSETNMPNLTTHDSHHFNSSANTTLESTTLIKTTKDTSVFTLINEGLESENKSNKRMFFLVAVAATGGGIFLTGLIGIFLYGCTRKPKAQSIWFESRRKKQEVTLPVTGSDSIEEDSVVYSTVKFIESTSPTAEITEGSNQTEQESNALFYTILTQPPVSSDCETVYSQVTVL</sequence>
<keyword evidence="1" id="KW-1185">Reference proteome</keyword>
<dbReference type="KEGG" id="dre:110440122"/>
<proteinExistence type="predicted"/>
<gene>
    <name evidence="2" type="primary">LOC110440122</name>
</gene>
<dbReference type="AlphaFoldDB" id="A0AB32U4H6"/>
<accession>A0AB32U4H6</accession>
<organism evidence="1 2">
    <name type="scientific">Danio rerio</name>
    <name type="common">Zebrafish</name>
    <name type="synonym">Brachydanio rerio</name>
    <dbReference type="NCBI Taxonomy" id="7955"/>
    <lineage>
        <taxon>Eukaryota</taxon>
        <taxon>Metazoa</taxon>
        <taxon>Chordata</taxon>
        <taxon>Craniata</taxon>
        <taxon>Vertebrata</taxon>
        <taxon>Euteleostomi</taxon>
        <taxon>Actinopterygii</taxon>
        <taxon>Neopterygii</taxon>
        <taxon>Teleostei</taxon>
        <taxon>Ostariophysi</taxon>
        <taxon>Cypriniformes</taxon>
        <taxon>Danionidae</taxon>
        <taxon>Danioninae</taxon>
        <taxon>Danio</taxon>
    </lineage>
</organism>
<dbReference type="Proteomes" id="UP000000437">
    <property type="component" value="Chromosome 11"/>
</dbReference>
<name>A0AB32U4H6_DANRE</name>
<protein>
    <submittedName>
        <fullName evidence="2">Uncharacterized protein</fullName>
    </submittedName>
</protein>